<name>A0A449I4Q1_9BACE</name>
<sequence length="91" mass="10509">MDEELKFSDECANNVANIQISEETKILLLCRARLSDIYENVSNVINHRYGKDTDDVIKGFWDAFVGFDDKLMKAISLYVDCISEESFYTKI</sequence>
<proteinExistence type="predicted"/>
<evidence type="ECO:0000313" key="1">
    <source>
        <dbReference type="EMBL" id="VFB14389.1"/>
    </source>
</evidence>
<dbReference type="AlphaFoldDB" id="A0A449I4Q1"/>
<protein>
    <submittedName>
        <fullName evidence="1">Uncharacterized protein</fullName>
    </submittedName>
</protein>
<accession>A0A449I4Q1</accession>
<gene>
    <name evidence="1" type="ORF">NCTC7812_01941</name>
</gene>
<reference evidence="1 2" key="1">
    <citation type="submission" date="2019-02" db="EMBL/GenBank/DDBJ databases">
        <authorList>
            <consortium name="Pathogen Informatics"/>
        </authorList>
    </citation>
    <scope>NUCLEOTIDE SEQUENCE [LARGE SCALE GENOMIC DNA]</scope>
    <source>
        <strain evidence="1 2">3012STDY7078512</strain>
    </source>
</reference>
<dbReference type="Proteomes" id="UP000396835">
    <property type="component" value="Unassembled WGS sequence"/>
</dbReference>
<organism evidence="1 2">
    <name type="scientific">Prevotella heparinolytica</name>
    <dbReference type="NCBI Taxonomy" id="28113"/>
    <lineage>
        <taxon>Bacteria</taxon>
        <taxon>Pseudomonadati</taxon>
        <taxon>Bacteroidota</taxon>
        <taxon>Bacteroidia</taxon>
        <taxon>Bacteroidales</taxon>
        <taxon>Bacteroidaceae</taxon>
        <taxon>Bacteroides</taxon>
    </lineage>
</organism>
<dbReference type="EMBL" id="CAACYH010000004">
    <property type="protein sequence ID" value="VFB14389.1"/>
    <property type="molecule type" value="Genomic_DNA"/>
</dbReference>
<evidence type="ECO:0000313" key="2">
    <source>
        <dbReference type="Proteomes" id="UP000396835"/>
    </source>
</evidence>
<dbReference type="RefSeq" id="WP_131752392.1">
    <property type="nucleotide sequence ID" value="NZ_CAACYH010000004.1"/>
</dbReference>